<feature type="compositionally biased region" description="Acidic residues" evidence="1">
    <location>
        <begin position="352"/>
        <end position="366"/>
    </location>
</feature>
<evidence type="ECO:0000313" key="3">
    <source>
        <dbReference type="Proteomes" id="UP001642482"/>
    </source>
</evidence>
<evidence type="ECO:0000256" key="1">
    <source>
        <dbReference type="SAM" id="MobiDB-lite"/>
    </source>
</evidence>
<sequence>MDRPPQSLESLPLLVLERIGYYVDDEGDTTASNGDNRASLSALSLVSRRCAAAMEVQRFCQLHVRLVERDTIQETVGSLLAQLGEKKRHVRRLRVSGGTTKNAAEFRARTGEIPPVGYDRGRGEGGRWHEAYNEEAGPGRSGDVDDPLGRTHNSGWDTRSAFASDESSSFGGRQGGRDGRQRVCIHPFCRPRWARKSWLEEEVYGLTHDHNTMTMVHDKDPAWNPVVLLIQSLPGLRDLVWNCATYLPEVVLQALQAAPTVRLHMHQFVLHSLTQFVHHRRQSNISARDYTLATSPQLVSLVAQVNRRLLMGRVNHTSDALPQLMCGLAPNLQHVWIDEVSPNPFFSGVGWGEDEEDDDDDSDEEGGIVGANAVHGAEQWARDLPKWQGFFPEGTEGIPETNNEDDKPAQTPKGVISLVLWRDITARTLNNVLVRSGVDLTCLRHLTLFWRQRTVLQLIKLCRSRHLVALDHFTLLQATDGVWIELKPDEYTPGEYGSPDDPDSGINTGECIQVVSDDGPGIIDINLNNVLFRNLPPLRHLHYTGALLHTTARRIYKTHGATLRYLVLHTPAVPPHSDDDPFVWLTYMDKLAIQEKNDLASMCPNLEELRINMRRTRGNAEEVAVYKALARLPRLERLFVKLHYRITFKRPPNQTSGEELAVRRHGYRAGQVPFEAMEDVYSNCALDATLARAIYDVIDAGRGRLRHLRLDIQREAGVQDVGMDDYAFMDMLRWLARPQTIRRTTTGEIVVTQTNTTATKIAQETWAGLGGNEEPDETFRPEKHYKLQNCRNAFRSVWPPKRKTNWWHDWTSLPLEMGEVKE</sequence>
<feature type="region of interest" description="Disordered" evidence="1">
    <location>
        <begin position="132"/>
        <end position="178"/>
    </location>
</feature>
<feature type="region of interest" description="Disordered" evidence="1">
    <location>
        <begin position="349"/>
        <end position="368"/>
    </location>
</feature>
<comment type="caution">
    <text evidence="2">The sequence shown here is derived from an EMBL/GenBank/DDBJ whole genome shotgun (WGS) entry which is preliminary data.</text>
</comment>
<dbReference type="Proteomes" id="UP001642482">
    <property type="component" value="Unassembled WGS sequence"/>
</dbReference>
<evidence type="ECO:0008006" key="4">
    <source>
        <dbReference type="Google" id="ProtNLM"/>
    </source>
</evidence>
<proteinExistence type="predicted"/>
<keyword evidence="3" id="KW-1185">Reference proteome</keyword>
<name>A0ABP0CDC8_9PEZI</name>
<organism evidence="2 3">
    <name type="scientific">Sporothrix eucalyptigena</name>
    <dbReference type="NCBI Taxonomy" id="1812306"/>
    <lineage>
        <taxon>Eukaryota</taxon>
        <taxon>Fungi</taxon>
        <taxon>Dikarya</taxon>
        <taxon>Ascomycota</taxon>
        <taxon>Pezizomycotina</taxon>
        <taxon>Sordariomycetes</taxon>
        <taxon>Sordariomycetidae</taxon>
        <taxon>Ophiostomatales</taxon>
        <taxon>Ophiostomataceae</taxon>
        <taxon>Sporothrix</taxon>
    </lineage>
</organism>
<dbReference type="EMBL" id="CAWUHD010000086">
    <property type="protein sequence ID" value="CAK7229456.1"/>
    <property type="molecule type" value="Genomic_DNA"/>
</dbReference>
<gene>
    <name evidence="2" type="ORF">SEUCBS140593_007252</name>
</gene>
<protein>
    <recommendedName>
        <fullName evidence="4">F-box domain-containing protein</fullName>
    </recommendedName>
</protein>
<accession>A0ABP0CDC8</accession>
<evidence type="ECO:0000313" key="2">
    <source>
        <dbReference type="EMBL" id="CAK7229456.1"/>
    </source>
</evidence>
<reference evidence="2 3" key="1">
    <citation type="submission" date="2024-01" db="EMBL/GenBank/DDBJ databases">
        <authorList>
            <person name="Allen C."/>
            <person name="Tagirdzhanova G."/>
        </authorList>
    </citation>
    <scope>NUCLEOTIDE SEQUENCE [LARGE SCALE GENOMIC DNA]</scope>
</reference>